<accession>A0A9Q0ZCA4</accession>
<keyword evidence="3" id="KW-1185">Reference proteome</keyword>
<dbReference type="AlphaFoldDB" id="A0A9Q0ZCA4"/>
<evidence type="ECO:0000313" key="3">
    <source>
        <dbReference type="Proteomes" id="UP001151529"/>
    </source>
</evidence>
<organism evidence="2 3">
    <name type="scientific">Salix viminalis</name>
    <name type="common">Common osier</name>
    <name type="synonym">Basket willow</name>
    <dbReference type="NCBI Taxonomy" id="40686"/>
    <lineage>
        <taxon>Eukaryota</taxon>
        <taxon>Viridiplantae</taxon>
        <taxon>Streptophyta</taxon>
        <taxon>Embryophyta</taxon>
        <taxon>Tracheophyta</taxon>
        <taxon>Spermatophyta</taxon>
        <taxon>Magnoliopsida</taxon>
        <taxon>eudicotyledons</taxon>
        <taxon>Gunneridae</taxon>
        <taxon>Pentapetalae</taxon>
        <taxon>rosids</taxon>
        <taxon>fabids</taxon>
        <taxon>Malpighiales</taxon>
        <taxon>Salicaceae</taxon>
        <taxon>Saliceae</taxon>
        <taxon>Salix</taxon>
    </lineage>
</organism>
<reference evidence="2" key="1">
    <citation type="submission" date="2022-11" db="EMBL/GenBank/DDBJ databases">
        <authorList>
            <person name="Hyden B.L."/>
            <person name="Feng K."/>
            <person name="Yates T."/>
            <person name="Jawdy S."/>
            <person name="Smart L.B."/>
            <person name="Muchero W."/>
        </authorList>
    </citation>
    <scope>NUCLEOTIDE SEQUENCE</scope>
    <source>
        <tissue evidence="2">Shoot tip</tissue>
    </source>
</reference>
<reference evidence="2" key="2">
    <citation type="journal article" date="2023" name="Int. J. Mol. Sci.">
        <title>De Novo Assembly and Annotation of 11 Diverse Shrub Willow (Salix) Genomes Reveals Novel Gene Organization in Sex-Linked Regions.</title>
        <authorList>
            <person name="Hyden B."/>
            <person name="Feng K."/>
            <person name="Yates T.B."/>
            <person name="Jawdy S."/>
            <person name="Cereghino C."/>
            <person name="Smart L.B."/>
            <person name="Muchero W."/>
        </authorList>
    </citation>
    <scope>NUCLEOTIDE SEQUENCE [LARGE SCALE GENOMIC DNA]</scope>
    <source>
        <tissue evidence="2">Shoot tip</tissue>
    </source>
</reference>
<feature type="region of interest" description="Disordered" evidence="1">
    <location>
        <begin position="1"/>
        <end position="32"/>
    </location>
</feature>
<protein>
    <submittedName>
        <fullName evidence="2">Uncharacterized protein</fullName>
    </submittedName>
</protein>
<evidence type="ECO:0000313" key="2">
    <source>
        <dbReference type="EMBL" id="KAJ6729102.1"/>
    </source>
</evidence>
<dbReference type="Proteomes" id="UP001151529">
    <property type="component" value="Chromosome 2"/>
</dbReference>
<comment type="caution">
    <text evidence="2">The sequence shown here is derived from an EMBL/GenBank/DDBJ whole genome shotgun (WGS) entry which is preliminary data.</text>
</comment>
<gene>
    <name evidence="2" type="ORF">OIU85_020065</name>
</gene>
<proteinExistence type="predicted"/>
<sequence length="166" mass="18757">MPSLSHDTRTPPPGCVKDPVPGVGIPMRGSTGSFTRRKTLPQVLRTPFHSLIIRSSRLRAPCDSLIRSFEFEVLDRIFASGMPTVNSEKLNKACWEKCLQKRNFKAKSSAEMIRDNESIWMVQSHNIQSDATGLLLQQISYSEGRMSSSERTVYELGYCNYLSLRV</sequence>
<name>A0A9Q0ZCA4_SALVM</name>
<dbReference type="EMBL" id="JAPFFL010000004">
    <property type="protein sequence ID" value="KAJ6729102.1"/>
    <property type="molecule type" value="Genomic_DNA"/>
</dbReference>
<evidence type="ECO:0000256" key="1">
    <source>
        <dbReference type="SAM" id="MobiDB-lite"/>
    </source>
</evidence>